<evidence type="ECO:0000256" key="2">
    <source>
        <dbReference type="ARBA" id="ARBA00007524"/>
    </source>
</evidence>
<evidence type="ECO:0000313" key="7">
    <source>
        <dbReference type="EMBL" id="MBD7987689.1"/>
    </source>
</evidence>
<evidence type="ECO:0000313" key="8">
    <source>
        <dbReference type="Proteomes" id="UP000647183"/>
    </source>
</evidence>
<sequence>MHRITGKQQFIGLVGWLVVTGIAAFAGSMASRRSEEVYGQLVQPSWAPPPEVFGPVWTVLYILMALAAWLVWRHGGFAHARTALSLYLVQLVVNALWSWLFFAWQMGAAALLDIALMWMLVVATVVAFWRHNRLAALLLVPYLAWISFAAMLNLRLWQMNPSVLG</sequence>
<dbReference type="EMBL" id="JACSQJ010000002">
    <property type="protein sequence ID" value="MBD7987689.1"/>
    <property type="molecule type" value="Genomic_DNA"/>
</dbReference>
<feature type="transmembrane region" description="Helical" evidence="6">
    <location>
        <begin position="136"/>
        <end position="157"/>
    </location>
</feature>
<reference evidence="7 8" key="1">
    <citation type="submission" date="2020-08" db="EMBL/GenBank/DDBJ databases">
        <title>A Genomic Blueprint of the Chicken Gut Microbiome.</title>
        <authorList>
            <person name="Gilroy R."/>
            <person name="Ravi A."/>
            <person name="Getino M."/>
            <person name="Pursley I."/>
            <person name="Horton D.L."/>
            <person name="Alikhan N.-F."/>
            <person name="Baker D."/>
            <person name="Gharbi K."/>
            <person name="Hall N."/>
            <person name="Watson M."/>
            <person name="Adriaenssens E.M."/>
            <person name="Foster-Nyarko E."/>
            <person name="Jarju S."/>
            <person name="Secka A."/>
            <person name="Antonio M."/>
            <person name="Oren A."/>
            <person name="Chaudhuri R."/>
            <person name="La Ragione R.M."/>
            <person name="Hildebrand F."/>
            <person name="Pallen M.J."/>
        </authorList>
    </citation>
    <scope>NUCLEOTIDE SEQUENCE [LARGE SCALE GENOMIC DNA]</scope>
    <source>
        <strain evidence="7 8">Sa2BVA3</strain>
    </source>
</reference>
<evidence type="ECO:0000256" key="6">
    <source>
        <dbReference type="SAM" id="Phobius"/>
    </source>
</evidence>
<dbReference type="Gene3D" id="1.20.1260.100">
    <property type="entry name" value="TspO/MBR protein"/>
    <property type="match status" value="1"/>
</dbReference>
<dbReference type="PIRSF" id="PIRSF005859">
    <property type="entry name" value="PBR"/>
    <property type="match status" value="1"/>
</dbReference>
<dbReference type="InterPro" id="IPR038330">
    <property type="entry name" value="TspO/MBR-related_sf"/>
</dbReference>
<keyword evidence="3 6" id="KW-0812">Transmembrane</keyword>
<dbReference type="Proteomes" id="UP000647183">
    <property type="component" value="Unassembled WGS sequence"/>
</dbReference>
<feature type="transmembrane region" description="Helical" evidence="6">
    <location>
        <begin position="12"/>
        <end position="32"/>
    </location>
</feature>
<dbReference type="CDD" id="cd15904">
    <property type="entry name" value="TSPO_MBR"/>
    <property type="match status" value="1"/>
</dbReference>
<feature type="transmembrane region" description="Helical" evidence="6">
    <location>
        <begin position="108"/>
        <end position="129"/>
    </location>
</feature>
<gene>
    <name evidence="7" type="ORF">H9645_06555</name>
</gene>
<dbReference type="PANTHER" id="PTHR10057:SF0">
    <property type="entry name" value="TRANSLOCATOR PROTEIN"/>
    <property type="match status" value="1"/>
</dbReference>
<evidence type="ECO:0000256" key="1">
    <source>
        <dbReference type="ARBA" id="ARBA00004141"/>
    </source>
</evidence>
<comment type="subcellular location">
    <subcellularLocation>
        <location evidence="1">Membrane</location>
        <topology evidence="1">Multi-pass membrane protein</topology>
    </subcellularLocation>
</comment>
<keyword evidence="5 6" id="KW-0472">Membrane</keyword>
<feature type="transmembrane region" description="Helical" evidence="6">
    <location>
        <begin position="84"/>
        <end position="102"/>
    </location>
</feature>
<keyword evidence="4 6" id="KW-1133">Transmembrane helix</keyword>
<dbReference type="InterPro" id="IPR004307">
    <property type="entry name" value="TspO_MBR"/>
</dbReference>
<evidence type="ECO:0000256" key="4">
    <source>
        <dbReference type="ARBA" id="ARBA00022989"/>
    </source>
</evidence>
<proteinExistence type="inferred from homology"/>
<evidence type="ECO:0000256" key="3">
    <source>
        <dbReference type="ARBA" id="ARBA00022692"/>
    </source>
</evidence>
<dbReference type="RefSeq" id="WP_191728894.1">
    <property type="nucleotide sequence ID" value="NZ_JACSQJ010000002.1"/>
</dbReference>
<keyword evidence="8" id="KW-1185">Reference proteome</keyword>
<feature type="transmembrane region" description="Helical" evidence="6">
    <location>
        <begin position="52"/>
        <end position="72"/>
    </location>
</feature>
<name>A0ABR8UJ81_9GAMM</name>
<comment type="similarity">
    <text evidence="2">Belongs to the TspO/BZRP family.</text>
</comment>
<dbReference type="Pfam" id="PF03073">
    <property type="entry name" value="TspO_MBR"/>
    <property type="match status" value="1"/>
</dbReference>
<organism evidence="7 8">
    <name type="scientific">Luteimonas colneyensis</name>
    <dbReference type="NCBI Taxonomy" id="2762230"/>
    <lineage>
        <taxon>Bacteria</taxon>
        <taxon>Pseudomonadati</taxon>
        <taxon>Pseudomonadota</taxon>
        <taxon>Gammaproteobacteria</taxon>
        <taxon>Lysobacterales</taxon>
        <taxon>Lysobacteraceae</taxon>
        <taxon>Luteimonas</taxon>
    </lineage>
</organism>
<accession>A0ABR8UJ81</accession>
<protein>
    <submittedName>
        <fullName evidence="7">Tryptophan-rich sensory protein</fullName>
    </submittedName>
</protein>
<evidence type="ECO:0000256" key="5">
    <source>
        <dbReference type="ARBA" id="ARBA00023136"/>
    </source>
</evidence>
<dbReference type="PANTHER" id="PTHR10057">
    <property type="entry name" value="PERIPHERAL-TYPE BENZODIAZEPINE RECEPTOR"/>
    <property type="match status" value="1"/>
</dbReference>
<comment type="caution">
    <text evidence="7">The sequence shown here is derived from an EMBL/GenBank/DDBJ whole genome shotgun (WGS) entry which is preliminary data.</text>
</comment>